<dbReference type="AlphaFoldDB" id="A0A5C8NFA0"/>
<accession>A0A5C8NFA0</accession>
<dbReference type="Pfam" id="PF10604">
    <property type="entry name" value="Polyketide_cyc2"/>
    <property type="match status" value="1"/>
</dbReference>
<evidence type="ECO:0000313" key="1">
    <source>
        <dbReference type="EMBL" id="TXL56640.1"/>
    </source>
</evidence>
<dbReference type="Gene3D" id="3.30.530.20">
    <property type="match status" value="1"/>
</dbReference>
<dbReference type="SUPFAM" id="SSF55961">
    <property type="entry name" value="Bet v1-like"/>
    <property type="match status" value="1"/>
</dbReference>
<protein>
    <recommendedName>
        <fullName evidence="3">SRPBCC family protein</fullName>
    </recommendedName>
</protein>
<name>A0A5C8NFA0_9ACTN</name>
<reference evidence="1 2" key="1">
    <citation type="submission" date="2019-06" db="EMBL/GenBank/DDBJ databases">
        <title>Aeromicrobium sp. nov., isolated from a maize field.</title>
        <authorList>
            <person name="Lin S.-Y."/>
            <person name="Tsai C.-F."/>
            <person name="Young C.-C."/>
        </authorList>
    </citation>
    <scope>NUCLEOTIDE SEQUENCE [LARGE SCALE GENOMIC DNA]</scope>
    <source>
        <strain evidence="1 2">CC-CFT486</strain>
    </source>
</reference>
<dbReference type="InterPro" id="IPR019587">
    <property type="entry name" value="Polyketide_cyclase/dehydratase"/>
</dbReference>
<proteinExistence type="predicted"/>
<dbReference type="OrthoDB" id="9787428at2"/>
<comment type="caution">
    <text evidence="1">The sequence shown here is derived from an EMBL/GenBank/DDBJ whole genome shotgun (WGS) entry which is preliminary data.</text>
</comment>
<evidence type="ECO:0000313" key="2">
    <source>
        <dbReference type="Proteomes" id="UP000321571"/>
    </source>
</evidence>
<keyword evidence="2" id="KW-1185">Reference proteome</keyword>
<gene>
    <name evidence="1" type="ORF">FHP06_15395</name>
</gene>
<dbReference type="InterPro" id="IPR023393">
    <property type="entry name" value="START-like_dom_sf"/>
</dbReference>
<evidence type="ECO:0008006" key="3">
    <source>
        <dbReference type="Google" id="ProtNLM"/>
    </source>
</evidence>
<organism evidence="1 2">
    <name type="scientific">Aeromicrobium terrae</name>
    <dbReference type="NCBI Taxonomy" id="2498846"/>
    <lineage>
        <taxon>Bacteria</taxon>
        <taxon>Bacillati</taxon>
        <taxon>Actinomycetota</taxon>
        <taxon>Actinomycetes</taxon>
        <taxon>Propionibacteriales</taxon>
        <taxon>Nocardioidaceae</taxon>
        <taxon>Aeromicrobium</taxon>
    </lineage>
</organism>
<dbReference type="RefSeq" id="WP_147687721.1">
    <property type="nucleotide sequence ID" value="NZ_VDUX01000009.1"/>
</dbReference>
<dbReference type="EMBL" id="VDUX01000009">
    <property type="protein sequence ID" value="TXL56640.1"/>
    <property type="molecule type" value="Genomic_DNA"/>
</dbReference>
<sequence length="145" mass="16042">MRIEVKRAVAVSPDEAWEVVSDPCAIGSLSDAVIVHELEEGSTPGVGTRYRVLLRVGPVPVGGNVEIIEFEKAREMSWTTLTGVDHRLRLRLREHPDGGSWLIIRFSYDSPGVLGSLVDVVSFPVVRGTIQELLDEIVERLESRP</sequence>
<dbReference type="Proteomes" id="UP000321571">
    <property type="component" value="Unassembled WGS sequence"/>
</dbReference>